<dbReference type="GO" id="GO:0016787">
    <property type="term" value="F:hydrolase activity"/>
    <property type="evidence" value="ECO:0007669"/>
    <property type="project" value="UniProtKB-KW"/>
</dbReference>
<dbReference type="OrthoDB" id="9786032at2"/>
<dbReference type="InterPro" id="IPR000086">
    <property type="entry name" value="NUDIX_hydrolase_dom"/>
</dbReference>
<organism evidence="3 4">
    <name type="scientific">Xanthomarina gelatinilytica</name>
    <dbReference type="NCBI Taxonomy" id="1137281"/>
    <lineage>
        <taxon>Bacteria</taxon>
        <taxon>Pseudomonadati</taxon>
        <taxon>Bacteroidota</taxon>
        <taxon>Flavobacteriia</taxon>
        <taxon>Flavobacteriales</taxon>
        <taxon>Flavobacteriaceae</taxon>
        <taxon>Xanthomarina</taxon>
    </lineage>
</organism>
<gene>
    <name evidence="3" type="ORF">D778_01309</name>
</gene>
<dbReference type="Gene3D" id="3.90.79.10">
    <property type="entry name" value="Nucleoside Triphosphate Pyrophosphohydrolase"/>
    <property type="match status" value="1"/>
</dbReference>
<dbReference type="PATRIC" id="fig|1137281.3.peg.2666"/>
<keyword evidence="1 3" id="KW-0378">Hydrolase</keyword>
<keyword evidence="4" id="KW-1185">Reference proteome</keyword>
<dbReference type="PROSITE" id="PS00893">
    <property type="entry name" value="NUDIX_BOX"/>
    <property type="match status" value="1"/>
</dbReference>
<comment type="caution">
    <text evidence="3">The sequence shown here is derived from an EMBL/GenBank/DDBJ whole genome shotgun (WGS) entry which is preliminary data.</text>
</comment>
<evidence type="ECO:0000313" key="4">
    <source>
        <dbReference type="Proteomes" id="UP000012024"/>
    </source>
</evidence>
<feature type="domain" description="Nudix hydrolase" evidence="2">
    <location>
        <begin position="29"/>
        <end position="176"/>
    </location>
</feature>
<protein>
    <submittedName>
        <fullName evidence="3">Putative Nudix hydrolase YfcD</fullName>
    </submittedName>
</protein>
<dbReference type="EMBL" id="ANLA01000024">
    <property type="protein sequence ID" value="EMQ93899.1"/>
    <property type="molecule type" value="Genomic_DNA"/>
</dbReference>
<dbReference type="PROSITE" id="PS51462">
    <property type="entry name" value="NUDIX"/>
    <property type="match status" value="1"/>
</dbReference>
<name>M7MWM5_9FLAO</name>
<evidence type="ECO:0000259" key="2">
    <source>
        <dbReference type="PROSITE" id="PS51462"/>
    </source>
</evidence>
<dbReference type="GeneID" id="98642482"/>
<dbReference type="PANTHER" id="PTHR10885">
    <property type="entry name" value="ISOPENTENYL-DIPHOSPHATE DELTA-ISOMERASE"/>
    <property type="match status" value="1"/>
</dbReference>
<dbReference type="Pfam" id="PF00293">
    <property type="entry name" value="NUDIX"/>
    <property type="match status" value="1"/>
</dbReference>
<sequence length="182" mass="21081">MDELIDIITKDGKPTGKTALKSLIHNKGYYHNTAHVWFYTQKGQILLAQRAASKTIYPLLWDVSVAGHVDAGETIEQAAIRETQEEIGLSISKSELHKIGVFPCFQNYDNGMVDNEFHHTFLVELKVPLKKLTPQKHEVERLKLITIQEFEMFLKFTEDHQHFIPSNKTYYQIVLKHILQHL</sequence>
<evidence type="ECO:0000256" key="1">
    <source>
        <dbReference type="ARBA" id="ARBA00022801"/>
    </source>
</evidence>
<dbReference type="PANTHER" id="PTHR10885:SF0">
    <property type="entry name" value="ISOPENTENYL-DIPHOSPHATE DELTA-ISOMERASE"/>
    <property type="match status" value="1"/>
</dbReference>
<dbReference type="AlphaFoldDB" id="M7MWM5"/>
<dbReference type="eggNOG" id="COG1443">
    <property type="taxonomic scope" value="Bacteria"/>
</dbReference>
<reference evidence="3 4" key="1">
    <citation type="submission" date="2012-12" db="EMBL/GenBank/DDBJ databases">
        <title>Genome assembly of Formosa sp. AK20.</title>
        <authorList>
            <person name="Kumar R."/>
            <person name="Khatri I."/>
            <person name="Vaidya B."/>
            <person name="Subramanian S."/>
            <person name="Pinnaka A."/>
        </authorList>
    </citation>
    <scope>NUCLEOTIDE SEQUENCE [LARGE SCALE GENOMIC DNA]</scope>
    <source>
        <strain evidence="3 4">AK20</strain>
    </source>
</reference>
<evidence type="ECO:0000313" key="3">
    <source>
        <dbReference type="EMBL" id="EMQ93899.1"/>
    </source>
</evidence>
<proteinExistence type="predicted"/>
<dbReference type="SUPFAM" id="SSF55811">
    <property type="entry name" value="Nudix"/>
    <property type="match status" value="1"/>
</dbReference>
<accession>M7MWM5</accession>
<dbReference type="RefSeq" id="WP_007651534.1">
    <property type="nucleotide sequence ID" value="NZ_ANLA01000024.1"/>
</dbReference>
<dbReference type="Proteomes" id="UP000012024">
    <property type="component" value="Unassembled WGS sequence"/>
</dbReference>
<dbReference type="InterPro" id="IPR020084">
    <property type="entry name" value="NUDIX_hydrolase_CS"/>
</dbReference>
<dbReference type="InterPro" id="IPR015797">
    <property type="entry name" value="NUDIX_hydrolase-like_dom_sf"/>
</dbReference>
<dbReference type="CDD" id="cd04692">
    <property type="entry name" value="NUDIX_Hydrolase"/>
    <property type="match status" value="1"/>
</dbReference>